<evidence type="ECO:0000313" key="1">
    <source>
        <dbReference type="EMBL" id="ACK69806.1"/>
    </source>
</evidence>
<dbReference type="KEGG" id="cyc:PCC7424_1362"/>
<protein>
    <recommendedName>
        <fullName evidence="3">DUF433 domain-containing protein</fullName>
    </recommendedName>
</protein>
<dbReference type="InterPro" id="IPR009057">
    <property type="entry name" value="Homeodomain-like_sf"/>
</dbReference>
<dbReference type="eggNOG" id="COG2442">
    <property type="taxonomic scope" value="Bacteria"/>
</dbReference>
<dbReference type="InterPro" id="IPR036388">
    <property type="entry name" value="WH-like_DNA-bd_sf"/>
</dbReference>
<name>B7K7N8_GLOC7</name>
<dbReference type="HOGENOM" id="CLU_1370194_0_0_3"/>
<evidence type="ECO:0008006" key="3">
    <source>
        <dbReference type="Google" id="ProtNLM"/>
    </source>
</evidence>
<dbReference type="RefSeq" id="WP_012598752.1">
    <property type="nucleotide sequence ID" value="NC_011729.1"/>
</dbReference>
<dbReference type="EMBL" id="CP001291">
    <property type="protein sequence ID" value="ACK69806.1"/>
    <property type="molecule type" value="Genomic_DNA"/>
</dbReference>
<evidence type="ECO:0000313" key="2">
    <source>
        <dbReference type="Proteomes" id="UP000002384"/>
    </source>
</evidence>
<reference evidence="2" key="1">
    <citation type="journal article" date="2011" name="MBio">
        <title>Novel metabolic attributes of the genus Cyanothece, comprising a group of unicellular nitrogen-fixing Cyanobacteria.</title>
        <authorList>
            <person name="Bandyopadhyay A."/>
            <person name="Elvitigala T."/>
            <person name="Welsh E."/>
            <person name="Stockel J."/>
            <person name="Liberton M."/>
            <person name="Min H."/>
            <person name="Sherman L.A."/>
            <person name="Pakrasi H.B."/>
        </authorList>
    </citation>
    <scope>NUCLEOTIDE SEQUENCE [LARGE SCALE GENOMIC DNA]</scope>
    <source>
        <strain evidence="2">PCC 7424</strain>
    </source>
</reference>
<dbReference type="InterPro" id="IPR007367">
    <property type="entry name" value="DUF433"/>
</dbReference>
<accession>B7K7N8</accession>
<dbReference type="Proteomes" id="UP000002384">
    <property type="component" value="Chromosome"/>
</dbReference>
<dbReference type="PANTHER" id="PTHR34849">
    <property type="entry name" value="SSL5025 PROTEIN"/>
    <property type="match status" value="1"/>
</dbReference>
<proteinExistence type="predicted"/>
<sequence length="199" mass="22743">MQELDRITLKSFLIALEELGKPLPKPQQTDLITWFETTPNYIAKLDQIAEKYLPLEEIYQEIRTIIQEGSRHRFKSGNSTAISNILIEELPNHLTLTERSKNLLGFDDESLLAELKKAIQSLKLESLIKKNPGICGGDARIRDTRIPVWTLVSFRKQGASNEELLRNYPGLTQQDLTAAWTYYANNKAEIEQIIDADDD</sequence>
<dbReference type="AlphaFoldDB" id="B7K7N8"/>
<keyword evidence="2" id="KW-1185">Reference proteome</keyword>
<gene>
    <name evidence="1" type="ordered locus">PCC7424_1362</name>
</gene>
<organism evidence="1 2">
    <name type="scientific">Gloeothece citriformis (strain PCC 7424)</name>
    <name type="common">Cyanothece sp. (strain PCC 7424)</name>
    <dbReference type="NCBI Taxonomy" id="65393"/>
    <lineage>
        <taxon>Bacteria</taxon>
        <taxon>Bacillati</taxon>
        <taxon>Cyanobacteriota</taxon>
        <taxon>Cyanophyceae</taxon>
        <taxon>Oscillatoriophycideae</taxon>
        <taxon>Chroococcales</taxon>
        <taxon>Aphanothecaceae</taxon>
        <taxon>Gloeothece</taxon>
        <taxon>Gloeothece citriformis</taxon>
    </lineage>
</organism>
<dbReference type="PANTHER" id="PTHR34849:SF4">
    <property type="entry name" value="SLR1209 PROTEIN"/>
    <property type="match status" value="1"/>
</dbReference>
<dbReference type="Pfam" id="PF04255">
    <property type="entry name" value="DUF433"/>
    <property type="match status" value="1"/>
</dbReference>
<dbReference type="STRING" id="65393.PCC7424_1362"/>
<dbReference type="Gene3D" id="1.10.10.10">
    <property type="entry name" value="Winged helix-like DNA-binding domain superfamily/Winged helix DNA-binding domain"/>
    <property type="match status" value="1"/>
</dbReference>
<dbReference type="OrthoDB" id="427790at2"/>
<dbReference type="SUPFAM" id="SSF46689">
    <property type="entry name" value="Homeodomain-like"/>
    <property type="match status" value="1"/>
</dbReference>